<proteinExistence type="predicted"/>
<keyword evidence="2" id="KW-1185">Reference proteome</keyword>
<evidence type="ECO:0000313" key="2">
    <source>
        <dbReference type="Proteomes" id="UP001215598"/>
    </source>
</evidence>
<feature type="non-terminal residue" evidence="1">
    <location>
        <position position="156"/>
    </location>
</feature>
<organism evidence="1 2">
    <name type="scientific">Mycena metata</name>
    <dbReference type="NCBI Taxonomy" id="1033252"/>
    <lineage>
        <taxon>Eukaryota</taxon>
        <taxon>Fungi</taxon>
        <taxon>Dikarya</taxon>
        <taxon>Basidiomycota</taxon>
        <taxon>Agaricomycotina</taxon>
        <taxon>Agaricomycetes</taxon>
        <taxon>Agaricomycetidae</taxon>
        <taxon>Agaricales</taxon>
        <taxon>Marasmiineae</taxon>
        <taxon>Mycenaceae</taxon>
        <taxon>Mycena</taxon>
    </lineage>
</organism>
<comment type="caution">
    <text evidence="1">The sequence shown here is derived from an EMBL/GenBank/DDBJ whole genome shotgun (WGS) entry which is preliminary data.</text>
</comment>
<sequence>TSRVRRRRFNCCTTETRTWRRSNLTPGKVHTLLCSLFGRTHSRPRREQFPHKRGPLAVSTLRSRNPGAGGQAQMEHILCSRVFLCHFSSLISLSHHTSCPANLRRRPSARILGVCVVRIFHRPRRRGLIFSFRPATHSPHRRARAWCIGLDTGTQT</sequence>
<accession>A0AAD7NT55</accession>
<name>A0AAD7NT55_9AGAR</name>
<evidence type="ECO:0000313" key="1">
    <source>
        <dbReference type="EMBL" id="KAJ7774064.1"/>
    </source>
</evidence>
<reference evidence="1" key="1">
    <citation type="submission" date="2023-03" db="EMBL/GenBank/DDBJ databases">
        <title>Massive genome expansion in bonnet fungi (Mycena s.s.) driven by repeated elements and novel gene families across ecological guilds.</title>
        <authorList>
            <consortium name="Lawrence Berkeley National Laboratory"/>
            <person name="Harder C.B."/>
            <person name="Miyauchi S."/>
            <person name="Viragh M."/>
            <person name="Kuo A."/>
            <person name="Thoen E."/>
            <person name="Andreopoulos B."/>
            <person name="Lu D."/>
            <person name="Skrede I."/>
            <person name="Drula E."/>
            <person name="Henrissat B."/>
            <person name="Morin E."/>
            <person name="Kohler A."/>
            <person name="Barry K."/>
            <person name="LaButti K."/>
            <person name="Morin E."/>
            <person name="Salamov A."/>
            <person name="Lipzen A."/>
            <person name="Mereny Z."/>
            <person name="Hegedus B."/>
            <person name="Baldrian P."/>
            <person name="Stursova M."/>
            <person name="Weitz H."/>
            <person name="Taylor A."/>
            <person name="Grigoriev I.V."/>
            <person name="Nagy L.G."/>
            <person name="Martin F."/>
            <person name="Kauserud H."/>
        </authorList>
    </citation>
    <scope>NUCLEOTIDE SEQUENCE</scope>
    <source>
        <strain evidence="1">CBHHK182m</strain>
    </source>
</reference>
<protein>
    <submittedName>
        <fullName evidence="1">Uncharacterized protein</fullName>
    </submittedName>
</protein>
<gene>
    <name evidence="1" type="ORF">B0H16DRAFT_1304167</name>
</gene>
<dbReference type="AlphaFoldDB" id="A0AAD7NT55"/>
<dbReference type="EMBL" id="JARKIB010000012">
    <property type="protein sequence ID" value="KAJ7774064.1"/>
    <property type="molecule type" value="Genomic_DNA"/>
</dbReference>
<dbReference type="Proteomes" id="UP001215598">
    <property type="component" value="Unassembled WGS sequence"/>
</dbReference>